<dbReference type="AlphaFoldDB" id="A0A068VQU5"/>
<dbReference type="EC" id="3.6.1.13" evidence="3"/>
<dbReference type="EMBL" id="LM676441">
    <property type="protein sequence ID" value="CEP27691.1"/>
    <property type="molecule type" value="Genomic_DNA"/>
</dbReference>
<dbReference type="Pfam" id="PF00293">
    <property type="entry name" value="NUDIX"/>
    <property type="match status" value="1"/>
</dbReference>
<organism evidence="3">
    <name type="scientific">Propionibacterium freudenreichii subsp. freudenreichii</name>
    <dbReference type="NCBI Taxonomy" id="66712"/>
    <lineage>
        <taxon>Bacteria</taxon>
        <taxon>Bacillati</taxon>
        <taxon>Actinomycetota</taxon>
        <taxon>Actinomycetes</taxon>
        <taxon>Propionibacteriales</taxon>
        <taxon>Propionibacteriaceae</taxon>
        <taxon>Propionibacterium</taxon>
    </lineage>
</organism>
<reference evidence="3" key="1">
    <citation type="submission" date="2014-08" db="EMBL/GenBank/DDBJ databases">
        <authorList>
            <person name="Falentin Helene"/>
        </authorList>
    </citation>
    <scope>NUCLEOTIDE SEQUENCE</scope>
</reference>
<gene>
    <name evidence="3" type="primary">nudF</name>
    <name evidence="3" type="ORF">PFCIRM138_05005</name>
</gene>
<dbReference type="PANTHER" id="PTHR11839">
    <property type="entry name" value="UDP/ADP-SUGAR PYROPHOSPHATASE"/>
    <property type="match status" value="1"/>
</dbReference>
<feature type="domain" description="Nudix hydrolase" evidence="2">
    <location>
        <begin position="46"/>
        <end position="185"/>
    </location>
</feature>
<dbReference type="InterPro" id="IPR015797">
    <property type="entry name" value="NUDIX_hydrolase-like_dom_sf"/>
</dbReference>
<dbReference type="PANTHER" id="PTHR11839:SF31">
    <property type="entry name" value="ADP-RIBOSE PYROPHOSPHATASE"/>
    <property type="match status" value="1"/>
</dbReference>
<dbReference type="GO" id="GO:0047631">
    <property type="term" value="F:ADP-ribose diphosphatase activity"/>
    <property type="evidence" value="ECO:0007669"/>
    <property type="project" value="UniProtKB-EC"/>
</dbReference>
<evidence type="ECO:0000256" key="1">
    <source>
        <dbReference type="ARBA" id="ARBA00022801"/>
    </source>
</evidence>
<dbReference type="GO" id="GO:0005829">
    <property type="term" value="C:cytosol"/>
    <property type="evidence" value="ECO:0007669"/>
    <property type="project" value="TreeGrafter"/>
</dbReference>
<dbReference type="PROSITE" id="PS51462">
    <property type="entry name" value="NUDIX"/>
    <property type="match status" value="1"/>
</dbReference>
<accession>A0A068VQU5</accession>
<dbReference type="Gene3D" id="3.90.79.10">
    <property type="entry name" value="Nucleoside Triphosphate Pyrophosphohydrolase"/>
    <property type="match status" value="1"/>
</dbReference>
<name>A0A068VQU5_PROFF</name>
<evidence type="ECO:0000313" key="3">
    <source>
        <dbReference type="EMBL" id="CEP27691.1"/>
    </source>
</evidence>
<dbReference type="GO" id="GO:0006753">
    <property type="term" value="P:nucleoside phosphate metabolic process"/>
    <property type="evidence" value="ECO:0007669"/>
    <property type="project" value="TreeGrafter"/>
</dbReference>
<dbReference type="InterPro" id="IPR000086">
    <property type="entry name" value="NUDIX_hydrolase_dom"/>
</dbReference>
<protein>
    <submittedName>
        <fullName evidence="3">ADP-ribose pyrophosphatase</fullName>
        <ecNumber evidence="3">3.6.1.13</ecNumber>
    </submittedName>
</protein>
<proteinExistence type="predicted"/>
<dbReference type="RefSeq" id="WP_013161249.1">
    <property type="nucleotide sequence ID" value="NZ_HG975462.1"/>
</dbReference>
<evidence type="ECO:0000259" key="2">
    <source>
        <dbReference type="PROSITE" id="PS51462"/>
    </source>
</evidence>
<keyword evidence="1 3" id="KW-0378">Hydrolase</keyword>
<dbReference type="GO" id="GO:0019693">
    <property type="term" value="P:ribose phosphate metabolic process"/>
    <property type="evidence" value="ECO:0007669"/>
    <property type="project" value="TreeGrafter"/>
</dbReference>
<dbReference type="SUPFAM" id="SSF55811">
    <property type="entry name" value="Nudix"/>
    <property type="match status" value="1"/>
</dbReference>
<sequence>MSELVDRSEHWPILSHRVEATGRVCDFVEDKVAMPDGDVMTRQWVTHPGAVAIMALDDHQRVAVVDQYRHPVAMRLVEPPAGLLDKPGEPPLSAAKRELAEEAMLAADDWRTLVDIFTSPGGLEESIRIYLARGLHPVPHPAGFVVEDEELDMDLAWLSLDELVTRIYAGQIENPNMVTGTLALRVAILDGRLDALRPADAPWPARAVRAERRKEIEALG</sequence>